<dbReference type="OrthoDB" id="325470at2157"/>
<reference evidence="2" key="1">
    <citation type="submission" date="2016-10" db="EMBL/GenBank/DDBJ databases">
        <authorList>
            <person name="Varghese N."/>
            <person name="Submissions S."/>
        </authorList>
    </citation>
    <scope>NUCLEOTIDE SEQUENCE [LARGE SCALE GENOMIC DNA]</scope>
    <source>
        <strain evidence="2">CGMCC 1.10121</strain>
    </source>
</reference>
<organism evidence="1 2">
    <name type="scientific">Halogranum amylolyticum</name>
    <dbReference type="NCBI Taxonomy" id="660520"/>
    <lineage>
        <taxon>Archaea</taxon>
        <taxon>Methanobacteriati</taxon>
        <taxon>Methanobacteriota</taxon>
        <taxon>Stenosarchaea group</taxon>
        <taxon>Halobacteria</taxon>
        <taxon>Halobacteriales</taxon>
        <taxon>Haloferacaceae</taxon>
    </lineage>
</organism>
<proteinExistence type="predicted"/>
<gene>
    <name evidence="1" type="ORF">SAMN04487948_10491</name>
</gene>
<dbReference type="RefSeq" id="WP_170864762.1">
    <property type="nucleotide sequence ID" value="NZ_FODV01000004.1"/>
</dbReference>
<protein>
    <submittedName>
        <fullName evidence="1">Uncharacterized protein</fullName>
    </submittedName>
</protein>
<keyword evidence="2" id="KW-1185">Reference proteome</keyword>
<dbReference type="Proteomes" id="UP000199126">
    <property type="component" value="Unassembled WGS sequence"/>
</dbReference>
<accession>A0A1H8RLP7</accession>
<sequence length="48" mass="5237">MVDDALRSPRDAELVESVASYWVSLDRGWRATALGLTVVVVHALLQVA</sequence>
<evidence type="ECO:0000313" key="1">
    <source>
        <dbReference type="EMBL" id="SEO67094.1"/>
    </source>
</evidence>
<dbReference type="EMBL" id="FODV01000004">
    <property type="protein sequence ID" value="SEO67094.1"/>
    <property type="molecule type" value="Genomic_DNA"/>
</dbReference>
<dbReference type="AlphaFoldDB" id="A0A1H8RLP7"/>
<evidence type="ECO:0000313" key="2">
    <source>
        <dbReference type="Proteomes" id="UP000199126"/>
    </source>
</evidence>
<name>A0A1H8RLP7_9EURY</name>